<gene>
    <name evidence="1" type="ORF">QE152_g4277</name>
</gene>
<dbReference type="AlphaFoldDB" id="A0AAW1N1F8"/>
<protein>
    <submittedName>
        <fullName evidence="1">Uncharacterized protein</fullName>
    </submittedName>
</protein>
<reference evidence="1 2" key="1">
    <citation type="journal article" date="2024" name="BMC Genomics">
        <title>De novo assembly and annotation of Popillia japonica's genome with initial clues to its potential as an invasive pest.</title>
        <authorList>
            <person name="Cucini C."/>
            <person name="Boschi S."/>
            <person name="Funari R."/>
            <person name="Cardaioli E."/>
            <person name="Iannotti N."/>
            <person name="Marturano G."/>
            <person name="Paoli F."/>
            <person name="Bruttini M."/>
            <person name="Carapelli A."/>
            <person name="Frati F."/>
            <person name="Nardi F."/>
        </authorList>
    </citation>
    <scope>NUCLEOTIDE SEQUENCE [LARGE SCALE GENOMIC DNA]</scope>
    <source>
        <strain evidence="1">DMR45628</strain>
    </source>
</reference>
<proteinExistence type="predicted"/>
<comment type="caution">
    <text evidence="1">The sequence shown here is derived from an EMBL/GenBank/DDBJ whole genome shotgun (WGS) entry which is preliminary data.</text>
</comment>
<dbReference type="Proteomes" id="UP001458880">
    <property type="component" value="Unassembled WGS sequence"/>
</dbReference>
<keyword evidence="2" id="KW-1185">Reference proteome</keyword>
<sequence length="129" mass="14420">MFNHERRLEKHLVSMPQNIKASWYDIECSTTNAAWKNIWSQCLRQYFSNIALPEVNTSQLINTGRQIGGEGFEDLDASDILETAAESGKFIEFGEGNTEESSSANIVRWLNTNASSCLSSPSINTENIV</sequence>
<evidence type="ECO:0000313" key="1">
    <source>
        <dbReference type="EMBL" id="KAK9752389.1"/>
    </source>
</evidence>
<accession>A0AAW1N1F8</accession>
<evidence type="ECO:0000313" key="2">
    <source>
        <dbReference type="Proteomes" id="UP001458880"/>
    </source>
</evidence>
<name>A0AAW1N1F8_POPJA</name>
<organism evidence="1 2">
    <name type="scientific">Popillia japonica</name>
    <name type="common">Japanese beetle</name>
    <dbReference type="NCBI Taxonomy" id="7064"/>
    <lineage>
        <taxon>Eukaryota</taxon>
        <taxon>Metazoa</taxon>
        <taxon>Ecdysozoa</taxon>
        <taxon>Arthropoda</taxon>
        <taxon>Hexapoda</taxon>
        <taxon>Insecta</taxon>
        <taxon>Pterygota</taxon>
        <taxon>Neoptera</taxon>
        <taxon>Endopterygota</taxon>
        <taxon>Coleoptera</taxon>
        <taxon>Polyphaga</taxon>
        <taxon>Scarabaeiformia</taxon>
        <taxon>Scarabaeidae</taxon>
        <taxon>Rutelinae</taxon>
        <taxon>Popillia</taxon>
    </lineage>
</organism>
<dbReference type="EMBL" id="JASPKY010000021">
    <property type="protein sequence ID" value="KAK9752389.1"/>
    <property type="molecule type" value="Genomic_DNA"/>
</dbReference>